<evidence type="ECO:0000313" key="11">
    <source>
        <dbReference type="EMBL" id="SKA52606.1"/>
    </source>
</evidence>
<keyword evidence="2 9" id="KW-0963">Cytoplasm</keyword>
<dbReference type="PROSITE" id="PS50862">
    <property type="entry name" value="AA_TRNA_LIGASE_II"/>
    <property type="match status" value="1"/>
</dbReference>
<evidence type="ECO:0000256" key="7">
    <source>
        <dbReference type="ARBA" id="ARBA00023146"/>
    </source>
</evidence>
<dbReference type="FunFam" id="2.40.50.140:FF:000080">
    <property type="entry name" value="Aspartate--tRNA ligase"/>
    <property type="match status" value="1"/>
</dbReference>
<gene>
    <name evidence="9" type="primary">aspS</name>
    <name evidence="11" type="ORF">SAMN02745132_01837</name>
</gene>
<sequence length="670" mass="75075">MLIFCAIGRFSSIQLALISRRLKFSFIIPRFFEIFRLWLFDSSQRKSAELSANLFIRYFAFTDVKGQLVTDREIHMRTQYCGHLNKALAGQTVELCGWVNRRRDLGGLIFIDMRDREGIVQVVVDPDMKDIFEVANQLRNEFCIKITGEVRLRPESQINKGMATGEVEVLASGVEIINRAAPLPLDFNQNNSEEQRLKHRYLDLRRPEMSDRIKLRAKASSFVRRFLDENGFLDIETPVLTKATPEGARDYLVPSRVHKGSFYALPQSPQLFKQLLMMSGFDRYYQIVKCFRDEDLRADRQPEFTQIDIETSFMSAEQVRAMTENMVHDMWQELLNVDLGQFPIMTFAEAMRRFGSDKPDLRNPLELVDVADLLKDVEFNVFSGPANDPKGRVAVIRVPGGAELSRKQIDEYTKFVGIYGAKGLAWMKVNDRAAGIEGVQSPVAKFLNEEIVNGLLERTGAETGDIILFGADSKKVVTEAMGALRLKLGTDLGLTDTSKWAPLWVVDFPMFEEDDEGNLHAMHHPFTSPLGMTAEELKANPASAISNAYDMVLNGYEVGGGSVRIHNSDMQTVVFDILGIESGEQKEKFGFLLEALKYGTPPHAGLAFGLDRLVMLLCGTENIRDVIAFPKTTAAACLLTDAPSLANPASLEELAIAVTAAAKKNEENDA</sequence>
<dbReference type="SUPFAM" id="SSF55681">
    <property type="entry name" value="Class II aaRS and biotin synthetases"/>
    <property type="match status" value="1"/>
</dbReference>
<dbReference type="PANTHER" id="PTHR22594:SF5">
    <property type="entry name" value="ASPARTATE--TRNA LIGASE, MITOCHONDRIAL"/>
    <property type="match status" value="1"/>
</dbReference>
<dbReference type="InterPro" id="IPR004524">
    <property type="entry name" value="Asp-tRNA-ligase_1"/>
</dbReference>
<dbReference type="GO" id="GO:0005737">
    <property type="term" value="C:cytoplasm"/>
    <property type="evidence" value="ECO:0007669"/>
    <property type="project" value="UniProtKB-SubCell"/>
</dbReference>
<dbReference type="InterPro" id="IPR004115">
    <property type="entry name" value="GAD-like_sf"/>
</dbReference>
<feature type="region of interest" description="Aspartate" evidence="9">
    <location>
        <begin position="270"/>
        <end position="273"/>
    </location>
</feature>
<dbReference type="InterPro" id="IPR004365">
    <property type="entry name" value="NA-bd_OB_tRNA"/>
</dbReference>
<dbReference type="GO" id="GO:0003676">
    <property type="term" value="F:nucleic acid binding"/>
    <property type="evidence" value="ECO:0007669"/>
    <property type="project" value="InterPro"/>
</dbReference>
<dbReference type="GO" id="GO:0006422">
    <property type="term" value="P:aspartyl-tRNA aminoacylation"/>
    <property type="evidence" value="ECO:0007669"/>
    <property type="project" value="UniProtKB-UniRule"/>
</dbReference>
<keyword evidence="3 9" id="KW-0436">Ligase</keyword>
<comment type="similarity">
    <text evidence="1 9">Belongs to the class-II aminoacyl-tRNA synthetase family. Type 1 subfamily.</text>
</comment>
<evidence type="ECO:0000259" key="10">
    <source>
        <dbReference type="PROSITE" id="PS50862"/>
    </source>
</evidence>
<evidence type="ECO:0000256" key="6">
    <source>
        <dbReference type="ARBA" id="ARBA00022917"/>
    </source>
</evidence>
<evidence type="ECO:0000256" key="1">
    <source>
        <dbReference type="ARBA" id="ARBA00006303"/>
    </source>
</evidence>
<feature type="domain" description="Aminoacyl-transfer RNA synthetases class-II family profile" evidence="10">
    <location>
        <begin position="221"/>
        <end position="630"/>
    </location>
</feature>
<dbReference type="CDD" id="cd00777">
    <property type="entry name" value="AspRS_core"/>
    <property type="match status" value="1"/>
</dbReference>
<evidence type="ECO:0000256" key="9">
    <source>
        <dbReference type="HAMAP-Rule" id="MF_00044"/>
    </source>
</evidence>
<comment type="subcellular location">
    <subcellularLocation>
        <location evidence="9">Cytoplasm</location>
    </subcellularLocation>
</comment>
<dbReference type="SUPFAM" id="SSF50249">
    <property type="entry name" value="Nucleic acid-binding proteins"/>
    <property type="match status" value="1"/>
</dbReference>
<dbReference type="Gene3D" id="3.30.1360.30">
    <property type="entry name" value="GAD-like domain"/>
    <property type="match status" value="1"/>
</dbReference>
<dbReference type="NCBIfam" id="TIGR00459">
    <property type="entry name" value="aspS_bact"/>
    <property type="match status" value="1"/>
</dbReference>
<dbReference type="NCBIfam" id="NF001750">
    <property type="entry name" value="PRK00476.1"/>
    <property type="match status" value="1"/>
</dbReference>
<dbReference type="InterPro" id="IPR047090">
    <property type="entry name" value="AspRS_core"/>
</dbReference>
<keyword evidence="6 9" id="KW-0648">Protein biosynthesis</keyword>
<feature type="binding site" evidence="9">
    <location>
        <begin position="609"/>
        <end position="612"/>
    </location>
    <ligand>
        <name>ATP</name>
        <dbReference type="ChEBI" id="CHEBI:30616"/>
    </ligand>
</feature>
<proteinExistence type="inferred from homology"/>
<keyword evidence="4 9" id="KW-0547">Nucleotide-binding</keyword>
<dbReference type="Pfam" id="PF00152">
    <property type="entry name" value="tRNA-synt_2"/>
    <property type="match status" value="1"/>
</dbReference>
<feature type="binding site" evidence="9">
    <location>
        <position position="557"/>
    </location>
    <ligand>
        <name>ATP</name>
        <dbReference type="ChEBI" id="CHEBI:30616"/>
    </ligand>
</feature>
<dbReference type="PRINTS" id="PR01042">
    <property type="entry name" value="TRNASYNTHASP"/>
</dbReference>
<dbReference type="SUPFAM" id="SSF55261">
    <property type="entry name" value="GAD domain-like"/>
    <property type="match status" value="1"/>
</dbReference>
<dbReference type="HAMAP" id="MF_00044">
    <property type="entry name" value="Asp_tRNA_synth_type1"/>
    <property type="match status" value="1"/>
</dbReference>
<feature type="binding site" evidence="9">
    <location>
        <position position="523"/>
    </location>
    <ligand>
        <name>L-aspartate</name>
        <dbReference type="ChEBI" id="CHEBI:29991"/>
    </ligand>
</feature>
<feature type="binding site" evidence="9">
    <location>
        <position position="246"/>
    </location>
    <ligand>
        <name>L-aspartate</name>
        <dbReference type="ChEBI" id="CHEBI:29991"/>
    </ligand>
</feature>
<reference evidence="12" key="1">
    <citation type="submission" date="2017-02" db="EMBL/GenBank/DDBJ databases">
        <authorList>
            <person name="Varghese N."/>
            <person name="Submissions S."/>
        </authorList>
    </citation>
    <scope>NUCLEOTIDE SEQUENCE [LARGE SCALE GENOMIC DNA]</scope>
    <source>
        <strain evidence="12">DSM 22720</strain>
    </source>
</reference>
<feature type="binding site" evidence="9">
    <location>
        <begin position="292"/>
        <end position="294"/>
    </location>
    <ligand>
        <name>ATP</name>
        <dbReference type="ChEBI" id="CHEBI:30616"/>
    </ligand>
</feature>
<dbReference type="InterPro" id="IPR047089">
    <property type="entry name" value="Asp-tRNA-ligase_1_N"/>
</dbReference>
<feature type="binding site" evidence="9">
    <location>
        <position position="292"/>
    </location>
    <ligand>
        <name>L-aspartate</name>
        <dbReference type="ChEBI" id="CHEBI:29991"/>
    </ligand>
</feature>
<feature type="binding site" evidence="9">
    <location>
        <position position="301"/>
    </location>
    <ligand>
        <name>ATP</name>
        <dbReference type="ChEBI" id="CHEBI:30616"/>
    </ligand>
</feature>
<keyword evidence="5 9" id="KW-0067">ATP-binding</keyword>
<evidence type="ECO:0000256" key="3">
    <source>
        <dbReference type="ARBA" id="ARBA00022598"/>
    </source>
</evidence>
<organism evidence="11 12">
    <name type="scientific">Enterovibrio nigricans DSM 22720</name>
    <dbReference type="NCBI Taxonomy" id="1121868"/>
    <lineage>
        <taxon>Bacteria</taxon>
        <taxon>Pseudomonadati</taxon>
        <taxon>Pseudomonadota</taxon>
        <taxon>Gammaproteobacteria</taxon>
        <taxon>Vibrionales</taxon>
        <taxon>Vibrionaceae</taxon>
        <taxon>Enterovibrio</taxon>
    </lineage>
</organism>
<evidence type="ECO:0000256" key="2">
    <source>
        <dbReference type="ARBA" id="ARBA00022490"/>
    </source>
</evidence>
<feature type="binding site" evidence="9">
    <location>
        <position position="564"/>
    </location>
    <ligand>
        <name>L-aspartate</name>
        <dbReference type="ChEBI" id="CHEBI:29991"/>
    </ligand>
</feature>
<keyword evidence="7 9" id="KW-0030">Aminoacyl-tRNA synthetase</keyword>
<dbReference type="InterPro" id="IPR004364">
    <property type="entry name" value="Aa-tRNA-synt_II"/>
</dbReference>
<keyword evidence="12" id="KW-1185">Reference proteome</keyword>
<dbReference type="CDD" id="cd04317">
    <property type="entry name" value="EcAspRS_like_N"/>
    <property type="match status" value="1"/>
</dbReference>
<dbReference type="Pfam" id="PF02938">
    <property type="entry name" value="GAD"/>
    <property type="match status" value="1"/>
</dbReference>
<dbReference type="Gene3D" id="2.40.50.140">
    <property type="entry name" value="Nucleic acid-binding proteins"/>
    <property type="match status" value="1"/>
</dbReference>
<comment type="caution">
    <text evidence="9">Lacks conserved residue(s) required for the propagation of feature annotation.</text>
</comment>
<dbReference type="InterPro" id="IPR012340">
    <property type="entry name" value="NA-bd_OB-fold"/>
</dbReference>
<dbReference type="Gene3D" id="3.30.930.10">
    <property type="entry name" value="Bira Bifunctional Protein, Domain 2"/>
    <property type="match status" value="1"/>
</dbReference>
<comment type="catalytic activity">
    <reaction evidence="8 9">
        <text>tRNA(Asp) + L-aspartate + ATP = L-aspartyl-tRNA(Asp) + AMP + diphosphate</text>
        <dbReference type="Rhea" id="RHEA:19649"/>
        <dbReference type="Rhea" id="RHEA-COMP:9660"/>
        <dbReference type="Rhea" id="RHEA-COMP:9678"/>
        <dbReference type="ChEBI" id="CHEBI:29991"/>
        <dbReference type="ChEBI" id="CHEBI:30616"/>
        <dbReference type="ChEBI" id="CHEBI:33019"/>
        <dbReference type="ChEBI" id="CHEBI:78442"/>
        <dbReference type="ChEBI" id="CHEBI:78516"/>
        <dbReference type="ChEBI" id="CHEBI:456215"/>
        <dbReference type="EC" id="6.1.1.12"/>
    </reaction>
</comment>
<comment type="subunit">
    <text evidence="9">Homodimer.</text>
</comment>
<evidence type="ECO:0000313" key="12">
    <source>
        <dbReference type="Proteomes" id="UP000190162"/>
    </source>
</evidence>
<dbReference type="AlphaFoldDB" id="A0A1T4UJ26"/>
<dbReference type="EC" id="6.1.1.12" evidence="9"/>
<evidence type="ECO:0000256" key="5">
    <source>
        <dbReference type="ARBA" id="ARBA00022840"/>
    </source>
</evidence>
<protein>
    <recommendedName>
        <fullName evidence="9">Aspartate--tRNA ligase</fullName>
        <ecNumber evidence="9">6.1.1.12</ecNumber>
    </recommendedName>
    <alternativeName>
        <fullName evidence="9">Aspartyl-tRNA synthetase</fullName>
        <shortName evidence="9">AspRS</shortName>
    </alternativeName>
</protein>
<comment type="function">
    <text evidence="9">Catalyzes the attachment of L-aspartate to tRNA(Asp) in a two-step reaction: L-aspartate is first activated by ATP to form Asp-AMP and then transferred to the acceptor end of tRNA(Asp).</text>
</comment>
<evidence type="ECO:0000256" key="8">
    <source>
        <dbReference type="ARBA" id="ARBA00047904"/>
    </source>
</evidence>
<evidence type="ECO:0000256" key="4">
    <source>
        <dbReference type="ARBA" id="ARBA00022741"/>
    </source>
</evidence>
<dbReference type="InterPro" id="IPR002312">
    <property type="entry name" value="Asp/Asn-tRNA-synth_IIb"/>
</dbReference>
<accession>A0A1T4UJ26</accession>
<dbReference type="InterPro" id="IPR006195">
    <property type="entry name" value="aa-tRNA-synth_II"/>
</dbReference>
<dbReference type="PANTHER" id="PTHR22594">
    <property type="entry name" value="ASPARTYL/LYSYL-TRNA SYNTHETASE"/>
    <property type="match status" value="1"/>
</dbReference>
<dbReference type="Proteomes" id="UP000190162">
    <property type="component" value="Unassembled WGS sequence"/>
</dbReference>
<dbReference type="GO" id="GO:0005524">
    <property type="term" value="F:ATP binding"/>
    <property type="evidence" value="ECO:0007669"/>
    <property type="project" value="UniProtKB-UniRule"/>
</dbReference>
<dbReference type="GO" id="GO:0004815">
    <property type="term" value="F:aspartate-tRNA ligase activity"/>
    <property type="evidence" value="ECO:0007669"/>
    <property type="project" value="UniProtKB-UniRule"/>
</dbReference>
<dbReference type="InterPro" id="IPR045864">
    <property type="entry name" value="aa-tRNA-synth_II/BPL/LPL"/>
</dbReference>
<name>A0A1T4UJ26_9GAMM</name>
<dbReference type="InterPro" id="IPR029351">
    <property type="entry name" value="GAD_dom"/>
</dbReference>
<dbReference type="EMBL" id="FUXU01000018">
    <property type="protein sequence ID" value="SKA52606.1"/>
    <property type="molecule type" value="Genomic_DNA"/>
</dbReference>
<dbReference type="Pfam" id="PF01336">
    <property type="entry name" value="tRNA_anti-codon"/>
    <property type="match status" value="1"/>
</dbReference>